<evidence type="ECO:0000256" key="3">
    <source>
        <dbReference type="ARBA" id="ARBA00024378"/>
    </source>
</evidence>
<dbReference type="EMBL" id="BQKI01000071">
    <property type="protein sequence ID" value="GJN15065.1"/>
    <property type="molecule type" value="Genomic_DNA"/>
</dbReference>
<reference evidence="6" key="2">
    <citation type="submission" date="2021-12" db="EMBL/GenBank/DDBJ databases">
        <title>Resequencing data analysis of finger millet.</title>
        <authorList>
            <person name="Hatakeyama M."/>
            <person name="Aluri S."/>
            <person name="Balachadran M.T."/>
            <person name="Sivarajan S.R."/>
            <person name="Poveda L."/>
            <person name="Shimizu-Inatsugi R."/>
            <person name="Schlapbach R."/>
            <person name="Sreeman S.M."/>
            <person name="Shimizu K.K."/>
        </authorList>
    </citation>
    <scope>NUCLEOTIDE SEQUENCE</scope>
</reference>
<feature type="region of interest" description="Disordered" evidence="4">
    <location>
        <begin position="30"/>
        <end position="95"/>
    </location>
</feature>
<feature type="region of interest" description="Disordered" evidence="4">
    <location>
        <begin position="607"/>
        <end position="728"/>
    </location>
</feature>
<comment type="caution">
    <text evidence="6">The sequence shown here is derived from an EMBL/GenBank/DDBJ whole genome shotgun (WGS) entry which is preliminary data.</text>
</comment>
<evidence type="ECO:0000256" key="2">
    <source>
        <dbReference type="ARBA" id="ARBA00024341"/>
    </source>
</evidence>
<evidence type="ECO:0000313" key="7">
    <source>
        <dbReference type="Proteomes" id="UP001054889"/>
    </source>
</evidence>
<dbReference type="AlphaFoldDB" id="A0AAV5DXD0"/>
<feature type="compositionally biased region" description="Polar residues" evidence="4">
    <location>
        <begin position="447"/>
        <end position="462"/>
    </location>
</feature>
<feature type="compositionally biased region" description="Polar residues" evidence="4">
    <location>
        <begin position="499"/>
        <end position="516"/>
    </location>
</feature>
<feature type="compositionally biased region" description="Basic and acidic residues" evidence="4">
    <location>
        <begin position="517"/>
        <end position="529"/>
    </location>
</feature>
<dbReference type="PROSITE" id="PS50096">
    <property type="entry name" value="IQ"/>
    <property type="match status" value="2"/>
</dbReference>
<dbReference type="Proteomes" id="UP001054889">
    <property type="component" value="Unassembled WGS sequence"/>
</dbReference>
<feature type="compositionally biased region" description="Polar residues" evidence="4">
    <location>
        <begin position="686"/>
        <end position="705"/>
    </location>
</feature>
<feature type="compositionally biased region" description="Polar residues" evidence="4">
    <location>
        <begin position="718"/>
        <end position="728"/>
    </location>
</feature>
<dbReference type="GO" id="GO:0005516">
    <property type="term" value="F:calmodulin binding"/>
    <property type="evidence" value="ECO:0007669"/>
    <property type="project" value="UniProtKB-KW"/>
</dbReference>
<sequence length="728" mass="79269">MIRVGGGLASVGGGCLTGEGVGGGRRLLHGRGAVARDPAIGRPDPPSWGREPMTRDGQESAAASRTDRRWLPSERGQQREIRHSRRAAASWRRKDDAILASTAQANGGGTSPTPPGDSVPRLLQIWAALERTTEAEAVGREEREGVRVLRRRLLLLVFLRSEPSGRGGLGSNGEVSSQVDQVRALGEEVVVEKDASNKGYAAAGKDSAFAENSPVISEPVLVSSHNNETVPEGTKGENSNSQGEVEVLDVSHDLEKQGTTGSAASNEAERLREEQAAVTAQAAFRGYLARRAFRALRGIIRLQALIRGHLVRRQAVSSLHATWLIVKFQALVRGRNVRLSQASMPNLKLGQQNFGGAKPDAWKEKLSSNVFARKLLSSPILVEALHFQYDEMDPNSAFNWLERWTISRVWKPIFQPKRAGIDAKPHTRKASYAMETESAKLKRNARKSSATPSEPSQTNTVIETEKTKRNSRKFTSTPADPVPDAQLTELEKVKRSLRKVTNSMAEASKTSNTATESPEHQEVHCEKPLRNSQPVQARPENQETQNGNRSDNAKMDTPVPDLQPGVEIVSHPVTTEEKVNELVVVAPAAEIMPLQDINNEENALVNDVEQRSKEEPLSTESLKSSKRRSSFSAKAEYPENGSKNSPALPSYMAATKSAKAKLRGQASPRLSSDSAEKNGFTRRHSLPSSANGKMNSQSPRTQRPTHSGGKDAVKSDKSMISSRDASGK</sequence>
<name>A0AAV5DXD0_ELECO</name>
<feature type="domain" description="DUF4005" evidence="5">
    <location>
        <begin position="619"/>
        <end position="715"/>
    </location>
</feature>
<evidence type="ECO:0000313" key="6">
    <source>
        <dbReference type="EMBL" id="GJN15065.1"/>
    </source>
</evidence>
<dbReference type="PANTHER" id="PTHR32295">
    <property type="entry name" value="IQ-DOMAIN 5-RELATED"/>
    <property type="match status" value="1"/>
</dbReference>
<proteinExistence type="inferred from homology"/>
<dbReference type="InterPro" id="IPR025064">
    <property type="entry name" value="DUF4005"/>
</dbReference>
<feature type="compositionally biased region" description="Basic and acidic residues" evidence="4">
    <location>
        <begin position="65"/>
        <end position="81"/>
    </location>
</feature>
<comment type="subunit">
    <text evidence="3">Binds to multiple calmodulin (CaM) in the presence of Ca(2+) and CaM-like proteins.</text>
</comment>
<accession>A0AAV5DXD0</accession>
<dbReference type="SMART" id="SM00015">
    <property type="entry name" value="IQ"/>
    <property type="match status" value="2"/>
</dbReference>
<dbReference type="InterPro" id="IPR000048">
    <property type="entry name" value="IQ_motif_EF-hand-BS"/>
</dbReference>
<evidence type="ECO:0000259" key="5">
    <source>
        <dbReference type="Pfam" id="PF13178"/>
    </source>
</evidence>
<dbReference type="PANTHER" id="PTHR32295:SF281">
    <property type="entry name" value="PROTEIN IQ-DOMAIN 31"/>
    <property type="match status" value="1"/>
</dbReference>
<gene>
    <name evidence="6" type="primary">gb01953</name>
    <name evidence="6" type="ORF">PR202_gb01953</name>
</gene>
<evidence type="ECO:0000256" key="4">
    <source>
        <dbReference type="SAM" id="MobiDB-lite"/>
    </source>
</evidence>
<organism evidence="6 7">
    <name type="scientific">Eleusine coracana subsp. coracana</name>
    <dbReference type="NCBI Taxonomy" id="191504"/>
    <lineage>
        <taxon>Eukaryota</taxon>
        <taxon>Viridiplantae</taxon>
        <taxon>Streptophyta</taxon>
        <taxon>Embryophyta</taxon>
        <taxon>Tracheophyta</taxon>
        <taxon>Spermatophyta</taxon>
        <taxon>Magnoliopsida</taxon>
        <taxon>Liliopsida</taxon>
        <taxon>Poales</taxon>
        <taxon>Poaceae</taxon>
        <taxon>PACMAD clade</taxon>
        <taxon>Chloridoideae</taxon>
        <taxon>Cynodonteae</taxon>
        <taxon>Eleusininae</taxon>
        <taxon>Eleusine</taxon>
    </lineage>
</organism>
<dbReference type="CDD" id="cd23767">
    <property type="entry name" value="IQCD"/>
    <property type="match status" value="1"/>
</dbReference>
<protein>
    <recommendedName>
        <fullName evidence="5">DUF4005 domain-containing protein</fullName>
    </recommendedName>
</protein>
<dbReference type="Pfam" id="PF00612">
    <property type="entry name" value="IQ"/>
    <property type="match status" value="2"/>
</dbReference>
<comment type="similarity">
    <text evidence="2">Belongs to the IQD family.</text>
</comment>
<feature type="compositionally biased region" description="Basic and acidic residues" evidence="4">
    <location>
        <begin position="708"/>
        <end position="717"/>
    </location>
</feature>
<keyword evidence="1" id="KW-0112">Calmodulin-binding</keyword>
<reference evidence="6" key="1">
    <citation type="journal article" date="2018" name="DNA Res.">
        <title>Multiple hybrid de novo genome assembly of finger millet, an orphan allotetraploid crop.</title>
        <authorList>
            <person name="Hatakeyama M."/>
            <person name="Aluri S."/>
            <person name="Balachadran M.T."/>
            <person name="Sivarajan S.R."/>
            <person name="Patrignani A."/>
            <person name="Gruter S."/>
            <person name="Poveda L."/>
            <person name="Shimizu-Inatsugi R."/>
            <person name="Baeten J."/>
            <person name="Francoijs K.J."/>
            <person name="Nataraja K.N."/>
            <person name="Reddy Y.A.N."/>
            <person name="Phadnis S."/>
            <person name="Ravikumar R.L."/>
            <person name="Schlapbach R."/>
            <person name="Sreeman S.M."/>
            <person name="Shimizu K.K."/>
        </authorList>
    </citation>
    <scope>NUCLEOTIDE SEQUENCE</scope>
</reference>
<feature type="region of interest" description="Disordered" evidence="4">
    <location>
        <begin position="435"/>
        <end position="565"/>
    </location>
</feature>
<evidence type="ECO:0000256" key="1">
    <source>
        <dbReference type="ARBA" id="ARBA00022860"/>
    </source>
</evidence>
<keyword evidence="7" id="KW-1185">Reference proteome</keyword>
<dbReference type="PROSITE" id="PS51257">
    <property type="entry name" value="PROKAR_LIPOPROTEIN"/>
    <property type="match status" value="1"/>
</dbReference>
<dbReference type="Pfam" id="PF13178">
    <property type="entry name" value="DUF4005"/>
    <property type="match status" value="1"/>
</dbReference>